<dbReference type="OrthoDB" id="431169at2759"/>
<dbReference type="PROSITE" id="PS50102">
    <property type="entry name" value="RRM"/>
    <property type="match status" value="2"/>
</dbReference>
<feature type="domain" description="DEK-C" evidence="7">
    <location>
        <begin position="566"/>
        <end position="622"/>
    </location>
</feature>
<reference evidence="8 9" key="1">
    <citation type="submission" date="2016-04" db="EMBL/GenBank/DDBJ databases">
        <title>The genome of Intoshia linei affirms orthonectids as highly simplified spiralians.</title>
        <authorList>
            <person name="Mikhailov K.V."/>
            <person name="Slusarev G.S."/>
            <person name="Nikitin M.A."/>
            <person name="Logacheva M.D."/>
            <person name="Penin A."/>
            <person name="Aleoshin V."/>
            <person name="Panchin Y.V."/>
        </authorList>
    </citation>
    <scope>NUCLEOTIDE SEQUENCE [LARGE SCALE GENOMIC DNA]</scope>
    <source>
        <strain evidence="8">Intl2013</strain>
        <tissue evidence="8">Whole animal</tissue>
    </source>
</reference>
<dbReference type="GO" id="GO:0005634">
    <property type="term" value="C:nucleus"/>
    <property type="evidence" value="ECO:0007669"/>
    <property type="project" value="UniProtKB-SubCell"/>
</dbReference>
<keyword evidence="2 4" id="KW-0694">RNA-binding</keyword>
<feature type="region of interest" description="Disordered" evidence="5">
    <location>
        <begin position="495"/>
        <end position="564"/>
    </location>
</feature>
<evidence type="ECO:0000256" key="1">
    <source>
        <dbReference type="ARBA" id="ARBA00004123"/>
    </source>
</evidence>
<dbReference type="InterPro" id="IPR035979">
    <property type="entry name" value="RBD_domain_sf"/>
</dbReference>
<feature type="compositionally biased region" description="Low complexity" evidence="5">
    <location>
        <begin position="223"/>
        <end position="237"/>
    </location>
</feature>
<evidence type="ECO:0000256" key="5">
    <source>
        <dbReference type="SAM" id="MobiDB-lite"/>
    </source>
</evidence>
<dbReference type="InterPro" id="IPR012677">
    <property type="entry name" value="Nucleotide-bd_a/b_plait_sf"/>
</dbReference>
<organism evidence="8 9">
    <name type="scientific">Intoshia linei</name>
    <dbReference type="NCBI Taxonomy" id="1819745"/>
    <lineage>
        <taxon>Eukaryota</taxon>
        <taxon>Metazoa</taxon>
        <taxon>Spiralia</taxon>
        <taxon>Lophotrochozoa</taxon>
        <taxon>Mesozoa</taxon>
        <taxon>Orthonectida</taxon>
        <taxon>Rhopaluridae</taxon>
        <taxon>Intoshia</taxon>
    </lineage>
</organism>
<dbReference type="InterPro" id="IPR000504">
    <property type="entry name" value="RRM_dom"/>
</dbReference>
<dbReference type="AlphaFoldDB" id="A0A177B7K8"/>
<dbReference type="GO" id="GO:0003723">
    <property type="term" value="F:RNA binding"/>
    <property type="evidence" value="ECO:0007669"/>
    <property type="project" value="UniProtKB-UniRule"/>
</dbReference>
<dbReference type="InterPro" id="IPR014876">
    <property type="entry name" value="DEK_C"/>
</dbReference>
<feature type="compositionally biased region" description="Basic residues" evidence="5">
    <location>
        <begin position="531"/>
        <end position="551"/>
    </location>
</feature>
<accession>A0A177B7K8</accession>
<feature type="domain" description="RRM" evidence="6">
    <location>
        <begin position="799"/>
        <end position="876"/>
    </location>
</feature>
<dbReference type="PROSITE" id="PS51998">
    <property type="entry name" value="DEK_C"/>
    <property type="match status" value="1"/>
</dbReference>
<dbReference type="Proteomes" id="UP000078046">
    <property type="component" value="Unassembled WGS sequence"/>
</dbReference>
<name>A0A177B7K8_9BILA</name>
<feature type="compositionally biased region" description="Acidic residues" evidence="5">
    <location>
        <begin position="511"/>
        <end position="526"/>
    </location>
</feature>
<dbReference type="SUPFAM" id="SSF109715">
    <property type="entry name" value="DEK C-terminal domain"/>
    <property type="match status" value="1"/>
</dbReference>
<comment type="caution">
    <text evidence="8">The sequence shown here is derived from an EMBL/GenBank/DDBJ whole genome shotgun (WGS) entry which is preliminary data.</text>
</comment>
<dbReference type="Pfam" id="PF00076">
    <property type="entry name" value="RRM_1"/>
    <property type="match status" value="2"/>
</dbReference>
<dbReference type="Gene3D" id="1.10.10.60">
    <property type="entry name" value="Homeodomain-like"/>
    <property type="match status" value="1"/>
</dbReference>
<dbReference type="PANTHER" id="PTHR10501">
    <property type="entry name" value="U1 SMALL NUCLEAR RIBONUCLEOPROTEIN A/U2 SMALL NUCLEAR RIBONUCLEOPROTEIN B"/>
    <property type="match status" value="1"/>
</dbReference>
<dbReference type="Gene3D" id="3.30.70.330">
    <property type="match status" value="2"/>
</dbReference>
<dbReference type="SUPFAM" id="SSF54928">
    <property type="entry name" value="RNA-binding domain, RBD"/>
    <property type="match status" value="1"/>
</dbReference>
<evidence type="ECO:0000256" key="4">
    <source>
        <dbReference type="PROSITE-ProRule" id="PRU00176"/>
    </source>
</evidence>
<sequence>MSHHISHKIFSSPIKNIETSELSPFTKLNKFTRQKDMTQEIDNDTNFSGHALQSETNSNLDEECRMNIEKAGDEISKEIEDMKSKIPKNGSSLVEYREEDTVDPRHLSTTCSVSTTCATKGSIEHDSVIQDDYMNKDGDMEDFNKAKESPDDLIDNEEIKDSQQFEIKGCVFTNQKVEFEPLNEERSVDDQIEADKTLQSEDVSESEKMETEQDEDVSEKINENACTNNVTENATTNNKDENQNTSTNNEVNEDSSPKKENEDSDDNSNYQTEDDKIQAKTSVPMEIDELSNDDVESTDNEVTAADVKKTTKLVNKKKPVAKRKGKEKKTVSFVEVESSEDVSVSVPLFDQPLILESKVKRSRRSAEMYVNTSVVNKSENTKTDTIIATGKGIKLSSISKVKDAIKNASYADVSALHCILFSHRCKLPETRSNLLSFNGLDQDNADKCMTILNGLSCSKKIKTFAQILDINLMKLKKADIVDNVYNFLLKPRKSDSTRSTRSRVNRKSSVESDESEEEVVESEEEVVEKSQRKKRGRKPKKVSTPPPKKRKVEASSSEVKSKNYKNPTMKNLKASIQNIIKTTDLNKTTMKTVYGMIEKEYPGIDINDSKGVIKKLVNQVRTLFVSGLPMDTRPRELYLLFRSYPGYEYALLKAHSTKQDRVVSPVAFIKFKNRQFAVKAKTDLANFLFDPNLNQVIRLEFARSNTKSSSGSKMFAYMSNSDAKSLSNSVMQKSNSVYGYNCNAVMNMYGGNFPFTYPQMATNNGYPPFPVPTSYLYPSIYSSMDMAQISLNNNEVESSILFVSNISLFTTGPELVEIFSTFAEFEKIRITCFNFMSVAFAYFISLNEASEALEGLQGYVPFTSDRGGIVIHYANPKMIDIMEMSNNYIQFNKNSID</sequence>
<gene>
    <name evidence="8" type="ORF">A3Q56_01944</name>
</gene>
<evidence type="ECO:0000259" key="6">
    <source>
        <dbReference type="PROSITE" id="PS50102"/>
    </source>
</evidence>
<evidence type="ECO:0000259" key="7">
    <source>
        <dbReference type="PROSITE" id="PS51998"/>
    </source>
</evidence>
<dbReference type="EMBL" id="LWCA01000166">
    <property type="protein sequence ID" value="OAF70278.1"/>
    <property type="molecule type" value="Genomic_DNA"/>
</dbReference>
<dbReference type="FunFam" id="3.30.70.330:FF:000037">
    <property type="entry name" value="RNA-binding protein with multiple splicing 2"/>
    <property type="match status" value="1"/>
</dbReference>
<evidence type="ECO:0000313" key="9">
    <source>
        <dbReference type="Proteomes" id="UP000078046"/>
    </source>
</evidence>
<dbReference type="Pfam" id="PF08766">
    <property type="entry name" value="DEK_C"/>
    <property type="match status" value="1"/>
</dbReference>
<comment type="subcellular location">
    <subcellularLocation>
        <location evidence="1">Nucleus</location>
    </subcellularLocation>
</comment>
<dbReference type="SMART" id="SM00360">
    <property type="entry name" value="RRM"/>
    <property type="match status" value="2"/>
</dbReference>
<evidence type="ECO:0000256" key="2">
    <source>
        <dbReference type="ARBA" id="ARBA00022884"/>
    </source>
</evidence>
<proteinExistence type="predicted"/>
<evidence type="ECO:0000256" key="3">
    <source>
        <dbReference type="ARBA" id="ARBA00023242"/>
    </source>
</evidence>
<keyword evidence="3" id="KW-0539">Nucleus</keyword>
<feature type="region of interest" description="Disordered" evidence="5">
    <location>
        <begin position="182"/>
        <end position="302"/>
    </location>
</feature>
<evidence type="ECO:0000313" key="8">
    <source>
        <dbReference type="EMBL" id="OAF70278.1"/>
    </source>
</evidence>
<feature type="compositionally biased region" description="Basic and acidic residues" evidence="5">
    <location>
        <begin position="182"/>
        <end position="211"/>
    </location>
</feature>
<feature type="compositionally biased region" description="Acidic residues" evidence="5">
    <location>
        <begin position="286"/>
        <end position="299"/>
    </location>
</feature>
<protein>
    <submittedName>
        <fullName evidence="8">Heart and RRM expressed sequence</fullName>
    </submittedName>
</protein>
<keyword evidence="9" id="KW-1185">Reference proteome</keyword>
<feature type="domain" description="RRM" evidence="6">
    <location>
        <begin position="621"/>
        <end position="704"/>
    </location>
</feature>